<protein>
    <submittedName>
        <fullName evidence="3">Abortive infection protein</fullName>
    </submittedName>
</protein>
<feature type="domain" description="CAAX prenyl protease 2/Lysostaphin resistance protein A-like" evidence="2">
    <location>
        <begin position="122"/>
        <end position="233"/>
    </location>
</feature>
<dbReference type="GO" id="GO:0004175">
    <property type="term" value="F:endopeptidase activity"/>
    <property type="evidence" value="ECO:0007669"/>
    <property type="project" value="UniProtKB-ARBA"/>
</dbReference>
<feature type="transmembrane region" description="Helical" evidence="1">
    <location>
        <begin position="39"/>
        <end position="60"/>
    </location>
</feature>
<dbReference type="InterPro" id="IPR003675">
    <property type="entry name" value="Rce1/LyrA-like_dom"/>
</dbReference>
<dbReference type="PIRSF" id="PIRSF026622">
    <property type="entry name" value="Proteas_026622"/>
    <property type="match status" value="1"/>
</dbReference>
<evidence type="ECO:0000313" key="4">
    <source>
        <dbReference type="Proteomes" id="UP000617734"/>
    </source>
</evidence>
<dbReference type="RefSeq" id="WP_229927551.1">
    <property type="nucleotide sequence ID" value="NZ_BNBO01000019.1"/>
</dbReference>
<accession>A0A919FVJ3</accession>
<reference evidence="3" key="1">
    <citation type="journal article" date="2014" name="Int. J. Syst. Evol. Microbiol.">
        <title>Complete genome sequence of Corynebacterium casei LMG S-19264T (=DSM 44701T), isolated from a smear-ripened cheese.</title>
        <authorList>
            <consortium name="US DOE Joint Genome Institute (JGI-PGF)"/>
            <person name="Walter F."/>
            <person name="Albersmeier A."/>
            <person name="Kalinowski J."/>
            <person name="Ruckert C."/>
        </authorList>
    </citation>
    <scope>NUCLEOTIDE SEQUENCE</scope>
    <source>
        <strain evidence="3">JCM 4646</strain>
    </source>
</reference>
<feature type="transmembrane region" description="Helical" evidence="1">
    <location>
        <begin position="80"/>
        <end position="98"/>
    </location>
</feature>
<keyword evidence="1" id="KW-0472">Membrane</keyword>
<dbReference type="EMBL" id="BNBO01000019">
    <property type="protein sequence ID" value="GHH73247.1"/>
    <property type="molecule type" value="Genomic_DNA"/>
</dbReference>
<name>A0A919FVJ3_9ACTN</name>
<dbReference type="AlphaFoldDB" id="A0A919FVJ3"/>
<evidence type="ECO:0000256" key="1">
    <source>
        <dbReference type="SAM" id="Phobius"/>
    </source>
</evidence>
<feature type="transmembrane region" description="Helical" evidence="1">
    <location>
        <begin position="150"/>
        <end position="169"/>
    </location>
</feature>
<evidence type="ECO:0000313" key="3">
    <source>
        <dbReference type="EMBL" id="GHH73247.1"/>
    </source>
</evidence>
<reference evidence="3" key="2">
    <citation type="submission" date="2020-09" db="EMBL/GenBank/DDBJ databases">
        <authorList>
            <person name="Sun Q."/>
            <person name="Ohkuma M."/>
        </authorList>
    </citation>
    <scope>NUCLEOTIDE SEQUENCE</scope>
    <source>
        <strain evidence="3">JCM 4646</strain>
    </source>
</reference>
<dbReference type="Proteomes" id="UP000617734">
    <property type="component" value="Unassembled WGS sequence"/>
</dbReference>
<dbReference type="InterPro" id="IPR015837">
    <property type="entry name" value="UCP026622_CAAX_protease"/>
</dbReference>
<feature type="transmembrane region" description="Helical" evidence="1">
    <location>
        <begin position="12"/>
        <end position="33"/>
    </location>
</feature>
<dbReference type="GO" id="GO:0080120">
    <property type="term" value="P:CAAX-box protein maturation"/>
    <property type="evidence" value="ECO:0007669"/>
    <property type="project" value="UniProtKB-ARBA"/>
</dbReference>
<comment type="caution">
    <text evidence="3">The sequence shown here is derived from an EMBL/GenBank/DDBJ whole genome shotgun (WGS) entry which is preliminary data.</text>
</comment>
<keyword evidence="1" id="KW-1133">Transmembrane helix</keyword>
<evidence type="ECO:0000259" key="2">
    <source>
        <dbReference type="Pfam" id="PF02517"/>
    </source>
</evidence>
<gene>
    <name evidence="3" type="ORF">GCM10018781_37140</name>
</gene>
<organism evidence="3 4">
    <name type="scientific">Kitasatospora indigofera</name>
    <dbReference type="NCBI Taxonomy" id="67307"/>
    <lineage>
        <taxon>Bacteria</taxon>
        <taxon>Bacillati</taxon>
        <taxon>Actinomycetota</taxon>
        <taxon>Actinomycetes</taxon>
        <taxon>Kitasatosporales</taxon>
        <taxon>Streptomycetaceae</taxon>
        <taxon>Kitasatospora</taxon>
    </lineage>
</organism>
<keyword evidence="4" id="KW-1185">Reference proteome</keyword>
<feature type="transmembrane region" description="Helical" evidence="1">
    <location>
        <begin position="189"/>
        <end position="211"/>
    </location>
</feature>
<proteinExistence type="predicted"/>
<sequence length="245" mass="25675">MQRESSGPGTGGVIGVRTGVAVTVLVLVLVNILNNRLAPGAYLITAPLTAALLLGVLRLAGGSWADAGLDRAGWGRGARWAGVLIGLVAAVYLVAALLPPTRELFTDRRTEGDSGATVAFQVLVRIPLGTVLLEEVAFRGVLYGLLRKEWDVKVATIGSSLLFGLWHILPSLHLSDDKPALEPLFGDSVLGVVVVEIGTVLFTGLAGVLFCELRRRSGSLLAPAGLHWATNALGIVTGYALRVLT</sequence>
<dbReference type="Pfam" id="PF02517">
    <property type="entry name" value="Rce1-like"/>
    <property type="match status" value="1"/>
</dbReference>
<dbReference type="GeneID" id="95354124"/>
<keyword evidence="1" id="KW-0812">Transmembrane</keyword>